<keyword evidence="3" id="KW-0540">Nuclease</keyword>
<accession>A0A833L336</accession>
<dbReference type="Gene3D" id="3.40.1440.10">
    <property type="entry name" value="GIY-YIG endonuclease"/>
    <property type="match status" value="1"/>
</dbReference>
<sequence>MPYFVYVLECKNKTLYTGITNNLERRLKEHQTGRGGHYTSYNPGVRIRYFEEFENRSNAAKREAQIKRWSRTKKIALIKDDRGILKVASRCRKK</sequence>
<dbReference type="SUPFAM" id="SSF82771">
    <property type="entry name" value="GIY-YIG endonuclease"/>
    <property type="match status" value="1"/>
</dbReference>
<dbReference type="PROSITE" id="PS50164">
    <property type="entry name" value="GIY_YIG"/>
    <property type="match status" value="1"/>
</dbReference>
<feature type="domain" description="GIY-YIG" evidence="2">
    <location>
        <begin position="1"/>
        <end position="76"/>
    </location>
</feature>
<keyword evidence="3" id="KW-0255">Endonuclease</keyword>
<evidence type="ECO:0000313" key="4">
    <source>
        <dbReference type="Proteomes" id="UP000488506"/>
    </source>
</evidence>
<dbReference type="EMBL" id="WPAF01000020">
    <property type="protein sequence ID" value="KAF0133699.1"/>
    <property type="molecule type" value="Genomic_DNA"/>
</dbReference>
<comment type="similarity">
    <text evidence="1">Belongs to the UPF0213 family.</text>
</comment>
<reference evidence="3 4" key="1">
    <citation type="submission" date="2019-12" db="EMBL/GenBank/DDBJ databases">
        <authorList>
            <person name="Wolfe R."/>
            <person name="Danczak R."/>
            <person name="Wilkins M."/>
        </authorList>
    </citation>
    <scope>NUCLEOTIDE SEQUENCE [LARGE SCALE GENOMIC DNA]</scope>
    <source>
        <strain evidence="3">X2_MaxBin.013</strain>
    </source>
</reference>
<dbReference type="PANTHER" id="PTHR34477:SF1">
    <property type="entry name" value="UPF0213 PROTEIN YHBQ"/>
    <property type="match status" value="1"/>
</dbReference>
<dbReference type="CDD" id="cd10456">
    <property type="entry name" value="GIY-YIG_UPF0213"/>
    <property type="match status" value="1"/>
</dbReference>
<dbReference type="AlphaFoldDB" id="A0A833L336"/>
<comment type="caution">
    <text evidence="3">The sequence shown here is derived from an EMBL/GenBank/DDBJ whole genome shotgun (WGS) entry which is preliminary data.</text>
</comment>
<evidence type="ECO:0000256" key="1">
    <source>
        <dbReference type="ARBA" id="ARBA00007435"/>
    </source>
</evidence>
<name>A0A833L336_UNCSA</name>
<dbReference type="SMART" id="SM00465">
    <property type="entry name" value="GIYc"/>
    <property type="match status" value="1"/>
</dbReference>
<dbReference type="InterPro" id="IPR000305">
    <property type="entry name" value="GIY-YIG_endonuc"/>
</dbReference>
<dbReference type="InterPro" id="IPR035901">
    <property type="entry name" value="GIY-YIG_endonuc_sf"/>
</dbReference>
<organism evidence="3 4">
    <name type="scientific">Candidatus Saganbacteria bacterium</name>
    <dbReference type="NCBI Taxonomy" id="2575572"/>
    <lineage>
        <taxon>Bacteria</taxon>
        <taxon>Bacillati</taxon>
        <taxon>Saganbacteria</taxon>
    </lineage>
</organism>
<dbReference type="PANTHER" id="PTHR34477">
    <property type="entry name" value="UPF0213 PROTEIN YHBQ"/>
    <property type="match status" value="1"/>
</dbReference>
<dbReference type="InterPro" id="IPR050190">
    <property type="entry name" value="UPF0213_domain"/>
</dbReference>
<evidence type="ECO:0000313" key="3">
    <source>
        <dbReference type="EMBL" id="KAF0133699.1"/>
    </source>
</evidence>
<dbReference type="GO" id="GO:0004519">
    <property type="term" value="F:endonuclease activity"/>
    <property type="evidence" value="ECO:0007669"/>
    <property type="project" value="UniProtKB-KW"/>
</dbReference>
<evidence type="ECO:0000259" key="2">
    <source>
        <dbReference type="PROSITE" id="PS50164"/>
    </source>
</evidence>
<dbReference type="Pfam" id="PF01541">
    <property type="entry name" value="GIY-YIG"/>
    <property type="match status" value="1"/>
</dbReference>
<keyword evidence="3" id="KW-0378">Hydrolase</keyword>
<protein>
    <submittedName>
        <fullName evidence="3">Putative endonuclease containing a URI domain</fullName>
    </submittedName>
</protein>
<gene>
    <name evidence="3" type="ORF">FD145_1158</name>
</gene>
<dbReference type="Proteomes" id="UP000488506">
    <property type="component" value="Unassembled WGS sequence"/>
</dbReference>
<proteinExistence type="inferred from homology"/>